<dbReference type="InterPro" id="IPR013103">
    <property type="entry name" value="RVT_2"/>
</dbReference>
<dbReference type="Pfam" id="PF07727">
    <property type="entry name" value="RVT_2"/>
    <property type="match status" value="2"/>
</dbReference>
<feature type="domain" description="CCHC-type" evidence="5">
    <location>
        <begin position="207"/>
        <end position="223"/>
    </location>
</feature>
<feature type="compositionally biased region" description="Basic and acidic residues" evidence="4">
    <location>
        <begin position="17"/>
        <end position="28"/>
    </location>
</feature>
<feature type="region of interest" description="Disordered" evidence="4">
    <location>
        <begin position="1"/>
        <end position="28"/>
    </location>
</feature>
<dbReference type="SUPFAM" id="SSF57756">
    <property type="entry name" value="Retrovirus zinc finger-like domains"/>
    <property type="match status" value="1"/>
</dbReference>
<dbReference type="Proteomes" id="UP001054252">
    <property type="component" value="Unassembled WGS sequence"/>
</dbReference>
<dbReference type="GO" id="GO:0008270">
    <property type="term" value="F:zinc ion binding"/>
    <property type="evidence" value="ECO:0007669"/>
    <property type="project" value="UniProtKB-KW"/>
</dbReference>
<evidence type="ECO:0008006" key="9">
    <source>
        <dbReference type="Google" id="ProtNLM"/>
    </source>
</evidence>
<evidence type="ECO:0000256" key="2">
    <source>
        <dbReference type="ARBA" id="ARBA00022801"/>
    </source>
</evidence>
<dbReference type="CDD" id="cd09272">
    <property type="entry name" value="RNase_HI_RT_Ty1"/>
    <property type="match status" value="1"/>
</dbReference>
<dbReference type="InterPro" id="IPR012337">
    <property type="entry name" value="RNaseH-like_sf"/>
</dbReference>
<dbReference type="Pfam" id="PF13976">
    <property type="entry name" value="gag_pre-integrs"/>
    <property type="match status" value="1"/>
</dbReference>
<sequence length="1014" mass="114360">MEVEDAGHASTTGAVESTRKGRLPETLPEEEKIDLKERALSAIQLSLSDEVLGEVAEENSASALWSKLEALYLTKLVTNRLYLKKRLFTLSMNEGGSIKDHLDEFNKLILDLKNIDVKIEDEDQAIIVLCSLPDSYDNFVETHLHSRDQLSMEDVKAALNSRELKKKVSGDKSGNQATGLVIRGRQNNRTFNKRGKSRSKSRAKHARCYECNETGHFKKNCPKLKEKKAEKFGDANIASCSDNLDDGDCVLAVSTNSSGEEWILDSGCSFHIKMYDGMVRTFKVRQVPSLKKNLISMSELDSKGCRYSCAGGVLKVSKGALVILKGKKVGGLYHLQGSTVNGTCAVSTSSSPDKDVTRLWHMQLGHMSERGMMELSKRGLLCGQKIGKLDFCEHCVYGKQCRLQFGKGVHRTQGTVDYIQSDLWGPSPIASKGGVVYMLTFIDDYSRKVWVYTLKSKSDVFLTFKQWKTLIEKQTGKQIKRLRTDNGLEYCSGEFDIFCKNNGIMRHRTIRMTPQQNGVVERMNRTLLERAQCMLSNAGLSKDFWAEAVNHASYLVNRSPSTAIGLKTPEELWDGKLEPKVVKCVFLGYASEVKGYKLWCVQKSHRFLLSRDVTFDESVMLQKAKEESIIAKPNHGVINKESPYWLAAMTEEIESLHKNQTWKLVKPPKGQRIVGCKWVFRRKEGILGVETPRFKARLVVKGFTQREGIDFHEVFSPVVKHSSIRVLLAMVTLYDLELEQLDVKTSFLHGELEERIYMSQPEGFIVSGKEDHSRFTRSNYDSYFYHKKLGDGSWVYLLLYVDDMLIAAKSMLIIDDLKKQLSGEFEMKDLGAAKKILGMEIHKDHKGGKLFLSQKKYIEKVLERFGLHEAKAVTTPLGAHFKLSSNLSPKPKEEKKFMARVPYASAVGSLMYAMVCKGHWEAVKWILRYLRGTTDVGLVYDQSANPSGNIVGFVDFDFTGDLDKRRSTIGYVFTLSGCAISWKATLQSTVALSTTEVEYMKITKAVKEALWLKG</sequence>
<dbReference type="Pfam" id="PF25597">
    <property type="entry name" value="SH3_retrovirus"/>
    <property type="match status" value="1"/>
</dbReference>
<evidence type="ECO:0000256" key="1">
    <source>
        <dbReference type="ARBA" id="ARBA00022723"/>
    </source>
</evidence>
<dbReference type="InterPro" id="IPR001584">
    <property type="entry name" value="Integrase_cat-core"/>
</dbReference>
<dbReference type="PROSITE" id="PS50158">
    <property type="entry name" value="ZF_CCHC"/>
    <property type="match status" value="1"/>
</dbReference>
<dbReference type="SUPFAM" id="SSF53098">
    <property type="entry name" value="Ribonuclease H-like"/>
    <property type="match status" value="1"/>
</dbReference>
<evidence type="ECO:0000256" key="3">
    <source>
        <dbReference type="PROSITE-ProRule" id="PRU00047"/>
    </source>
</evidence>
<evidence type="ECO:0000313" key="8">
    <source>
        <dbReference type="Proteomes" id="UP001054252"/>
    </source>
</evidence>
<name>A0AAV5KR68_9ROSI</name>
<dbReference type="GO" id="GO:0015074">
    <property type="term" value="P:DNA integration"/>
    <property type="evidence" value="ECO:0007669"/>
    <property type="project" value="InterPro"/>
</dbReference>
<dbReference type="Gene3D" id="3.30.420.10">
    <property type="entry name" value="Ribonuclease H-like superfamily/Ribonuclease H"/>
    <property type="match status" value="1"/>
</dbReference>
<dbReference type="InterPro" id="IPR039537">
    <property type="entry name" value="Retrotran_Ty1/copia-like"/>
</dbReference>
<comment type="caution">
    <text evidence="7">The sequence shown here is derived from an EMBL/GenBank/DDBJ whole genome shotgun (WGS) entry which is preliminary data.</text>
</comment>
<dbReference type="SUPFAM" id="SSF56672">
    <property type="entry name" value="DNA/RNA polymerases"/>
    <property type="match status" value="1"/>
</dbReference>
<evidence type="ECO:0000259" key="6">
    <source>
        <dbReference type="PROSITE" id="PS50994"/>
    </source>
</evidence>
<keyword evidence="8" id="KW-1185">Reference proteome</keyword>
<dbReference type="Gene3D" id="4.10.60.10">
    <property type="entry name" value="Zinc finger, CCHC-type"/>
    <property type="match status" value="1"/>
</dbReference>
<keyword evidence="2" id="KW-0378">Hydrolase</keyword>
<dbReference type="InterPro" id="IPR025724">
    <property type="entry name" value="GAG-pre-integrase_dom"/>
</dbReference>
<dbReference type="GO" id="GO:0003676">
    <property type="term" value="F:nucleic acid binding"/>
    <property type="evidence" value="ECO:0007669"/>
    <property type="project" value="InterPro"/>
</dbReference>
<protein>
    <recommendedName>
        <fullName evidence="9">Retrovirus-related Pol polyprotein from transposon TNT 1-94</fullName>
    </recommendedName>
</protein>
<dbReference type="InterPro" id="IPR036397">
    <property type="entry name" value="RNaseH_sf"/>
</dbReference>
<feature type="domain" description="Integrase catalytic" evidence="6">
    <location>
        <begin position="411"/>
        <end position="577"/>
    </location>
</feature>
<dbReference type="PANTHER" id="PTHR42648:SF28">
    <property type="entry name" value="TRANSPOSON-ENCODED PROTEIN WITH RIBONUCLEASE H-LIKE AND RETROVIRUS ZINC FINGER-LIKE DOMAINS"/>
    <property type="match status" value="1"/>
</dbReference>
<evidence type="ECO:0000256" key="4">
    <source>
        <dbReference type="SAM" id="MobiDB-lite"/>
    </source>
</evidence>
<proteinExistence type="predicted"/>
<reference evidence="7 8" key="1">
    <citation type="journal article" date="2021" name="Commun. Biol.">
        <title>The genome of Shorea leprosula (Dipterocarpaceae) highlights the ecological relevance of drought in aseasonal tropical rainforests.</title>
        <authorList>
            <person name="Ng K.K.S."/>
            <person name="Kobayashi M.J."/>
            <person name="Fawcett J.A."/>
            <person name="Hatakeyama M."/>
            <person name="Paape T."/>
            <person name="Ng C.H."/>
            <person name="Ang C.C."/>
            <person name="Tnah L.H."/>
            <person name="Lee C.T."/>
            <person name="Nishiyama T."/>
            <person name="Sese J."/>
            <person name="O'Brien M.J."/>
            <person name="Copetti D."/>
            <person name="Mohd Noor M.I."/>
            <person name="Ong R.C."/>
            <person name="Putra M."/>
            <person name="Sireger I.Z."/>
            <person name="Indrioko S."/>
            <person name="Kosugi Y."/>
            <person name="Izuno A."/>
            <person name="Isagi Y."/>
            <person name="Lee S.L."/>
            <person name="Shimizu K.K."/>
        </authorList>
    </citation>
    <scope>NUCLEOTIDE SEQUENCE [LARGE SCALE GENOMIC DNA]</scope>
    <source>
        <strain evidence="7">214</strain>
    </source>
</reference>
<gene>
    <name evidence="7" type="ORF">SLEP1_g36348</name>
</gene>
<dbReference type="InterPro" id="IPR001878">
    <property type="entry name" value="Znf_CCHC"/>
</dbReference>
<evidence type="ECO:0000313" key="7">
    <source>
        <dbReference type="EMBL" id="GKV27144.1"/>
    </source>
</evidence>
<keyword evidence="1" id="KW-0479">Metal-binding</keyword>
<dbReference type="Pfam" id="PF00098">
    <property type="entry name" value="zf-CCHC"/>
    <property type="match status" value="1"/>
</dbReference>
<keyword evidence="3" id="KW-0862">Zinc</keyword>
<dbReference type="Pfam" id="PF00665">
    <property type="entry name" value="rve"/>
    <property type="match status" value="1"/>
</dbReference>
<dbReference type="Pfam" id="PF14223">
    <property type="entry name" value="Retrotran_gag_2"/>
    <property type="match status" value="1"/>
</dbReference>
<keyword evidence="3" id="KW-0863">Zinc-finger</keyword>
<accession>A0AAV5KR68</accession>
<dbReference type="EMBL" id="BPVZ01000074">
    <property type="protein sequence ID" value="GKV27144.1"/>
    <property type="molecule type" value="Genomic_DNA"/>
</dbReference>
<dbReference type="InterPro" id="IPR043502">
    <property type="entry name" value="DNA/RNA_pol_sf"/>
</dbReference>
<dbReference type="PANTHER" id="PTHR42648">
    <property type="entry name" value="TRANSPOSASE, PUTATIVE-RELATED"/>
    <property type="match status" value="1"/>
</dbReference>
<evidence type="ECO:0000259" key="5">
    <source>
        <dbReference type="PROSITE" id="PS50158"/>
    </source>
</evidence>
<dbReference type="PROSITE" id="PS50994">
    <property type="entry name" value="INTEGRASE"/>
    <property type="match status" value="1"/>
</dbReference>
<dbReference type="SMART" id="SM00343">
    <property type="entry name" value="ZnF_C2HC"/>
    <property type="match status" value="1"/>
</dbReference>
<dbReference type="InterPro" id="IPR057670">
    <property type="entry name" value="SH3_retrovirus"/>
</dbReference>
<dbReference type="InterPro" id="IPR036875">
    <property type="entry name" value="Znf_CCHC_sf"/>
</dbReference>
<dbReference type="GO" id="GO:0016787">
    <property type="term" value="F:hydrolase activity"/>
    <property type="evidence" value="ECO:0007669"/>
    <property type="project" value="UniProtKB-KW"/>
</dbReference>
<organism evidence="7 8">
    <name type="scientific">Rubroshorea leprosula</name>
    <dbReference type="NCBI Taxonomy" id="152421"/>
    <lineage>
        <taxon>Eukaryota</taxon>
        <taxon>Viridiplantae</taxon>
        <taxon>Streptophyta</taxon>
        <taxon>Embryophyta</taxon>
        <taxon>Tracheophyta</taxon>
        <taxon>Spermatophyta</taxon>
        <taxon>Magnoliopsida</taxon>
        <taxon>eudicotyledons</taxon>
        <taxon>Gunneridae</taxon>
        <taxon>Pentapetalae</taxon>
        <taxon>rosids</taxon>
        <taxon>malvids</taxon>
        <taxon>Malvales</taxon>
        <taxon>Dipterocarpaceae</taxon>
        <taxon>Rubroshorea</taxon>
    </lineage>
</organism>
<dbReference type="AlphaFoldDB" id="A0AAV5KR68"/>